<sequence length="308" mass="34418">MRIGAGARGRINTRSSVGEHEENSEYAGDADQPDDELVNEDVDLGATENDDEDEEDDDDEEAELTRKALRDLQAAMVRTERRDSSAKEFEKCIAEEEMRLVGLVEAIMRERESESEKFHSNIIALIGTALAPSGAKTSASAPGSTAAVQKLDLEDVSSDKHPLYNRSQDLLQRTKSLVQECDDFKEYISNLEVPPDPTETWEQRCAETRRVIAIGAEASQVEIDRLLARKGDARKRDAKGEPAPKGEKAGRRVKAKVFEKDEHLQAMLKIGKEKDALKEKEPYGWGRMAHRMVRGMKALTKALPIDRK</sequence>
<dbReference type="OrthoDB" id="4207186at2759"/>
<name>A0A2B7X2U9_9EURO</name>
<dbReference type="Proteomes" id="UP000224080">
    <property type="component" value="Unassembled WGS sequence"/>
</dbReference>
<dbReference type="EMBL" id="PDNC01000052">
    <property type="protein sequence ID" value="PGH03113.1"/>
    <property type="molecule type" value="Genomic_DNA"/>
</dbReference>
<dbReference type="AlphaFoldDB" id="A0A2B7X2U9"/>
<keyword evidence="3" id="KW-1185">Reference proteome</keyword>
<feature type="compositionally biased region" description="Acidic residues" evidence="1">
    <location>
        <begin position="31"/>
        <end position="62"/>
    </location>
</feature>
<gene>
    <name evidence="2" type="ORF">GX51_04300</name>
</gene>
<feature type="region of interest" description="Disordered" evidence="1">
    <location>
        <begin position="1"/>
        <end position="69"/>
    </location>
</feature>
<evidence type="ECO:0000313" key="3">
    <source>
        <dbReference type="Proteomes" id="UP000224080"/>
    </source>
</evidence>
<accession>A0A2B7X2U9</accession>
<organism evidence="2 3">
    <name type="scientific">Blastomyces parvus</name>
    <dbReference type="NCBI Taxonomy" id="2060905"/>
    <lineage>
        <taxon>Eukaryota</taxon>
        <taxon>Fungi</taxon>
        <taxon>Dikarya</taxon>
        <taxon>Ascomycota</taxon>
        <taxon>Pezizomycotina</taxon>
        <taxon>Eurotiomycetes</taxon>
        <taxon>Eurotiomycetidae</taxon>
        <taxon>Onygenales</taxon>
        <taxon>Ajellomycetaceae</taxon>
        <taxon>Blastomyces</taxon>
    </lineage>
</organism>
<dbReference type="STRING" id="2060905.A0A2B7X2U9"/>
<reference evidence="2 3" key="1">
    <citation type="submission" date="2017-10" db="EMBL/GenBank/DDBJ databases">
        <title>Comparative genomics in systemic dimorphic fungi from Ajellomycetaceae.</title>
        <authorList>
            <person name="Munoz J.F."/>
            <person name="Mcewen J.G."/>
            <person name="Clay O.K."/>
            <person name="Cuomo C.A."/>
        </authorList>
    </citation>
    <scope>NUCLEOTIDE SEQUENCE [LARGE SCALE GENOMIC DNA]</scope>
    <source>
        <strain evidence="2 3">UAMH130</strain>
    </source>
</reference>
<evidence type="ECO:0000313" key="2">
    <source>
        <dbReference type="EMBL" id="PGH03113.1"/>
    </source>
</evidence>
<evidence type="ECO:0000256" key="1">
    <source>
        <dbReference type="SAM" id="MobiDB-lite"/>
    </source>
</evidence>
<comment type="caution">
    <text evidence="2">The sequence shown here is derived from an EMBL/GenBank/DDBJ whole genome shotgun (WGS) entry which is preliminary data.</text>
</comment>
<feature type="region of interest" description="Disordered" evidence="1">
    <location>
        <begin position="232"/>
        <end position="252"/>
    </location>
</feature>
<proteinExistence type="predicted"/>
<protein>
    <submittedName>
        <fullName evidence="2">Uncharacterized protein</fullName>
    </submittedName>
</protein>